<evidence type="ECO:0000256" key="1">
    <source>
        <dbReference type="SAM" id="Phobius"/>
    </source>
</evidence>
<dbReference type="PANTHER" id="PTHR21180:SF32">
    <property type="entry name" value="ENDONUCLEASE_EXONUCLEASE_PHOSPHATASE FAMILY DOMAIN-CONTAINING PROTEIN 1"/>
    <property type="match status" value="1"/>
</dbReference>
<keyword evidence="1" id="KW-0812">Transmembrane</keyword>
<name>A0A1R3XIP0_9BACT</name>
<dbReference type="SUPFAM" id="SSF47781">
    <property type="entry name" value="RuvA domain 2-like"/>
    <property type="match status" value="3"/>
</dbReference>
<dbReference type="Proteomes" id="UP000187181">
    <property type="component" value="Unassembled WGS sequence"/>
</dbReference>
<dbReference type="GO" id="GO:0015628">
    <property type="term" value="P:protein secretion by the type II secretion system"/>
    <property type="evidence" value="ECO:0007669"/>
    <property type="project" value="TreeGrafter"/>
</dbReference>
<feature type="transmembrane region" description="Helical" evidence="1">
    <location>
        <begin position="21"/>
        <end position="42"/>
    </location>
</feature>
<accession>A0A1R3XIP0</accession>
<dbReference type="STRING" id="1317125.SAMN05444128_2591"/>
<dbReference type="InterPro" id="IPR051675">
    <property type="entry name" value="Endo/Exo/Phosphatase_dom_1"/>
</dbReference>
<dbReference type="RefSeq" id="WP_076669397.1">
    <property type="nucleotide sequence ID" value="NZ_FTPP01000002.1"/>
</dbReference>
<proteinExistence type="predicted"/>
<evidence type="ECO:0000313" key="3">
    <source>
        <dbReference type="Proteomes" id="UP000187181"/>
    </source>
</evidence>
<gene>
    <name evidence="2" type="ORF">SAMN05444128_2591</name>
</gene>
<keyword evidence="1" id="KW-1133">Transmembrane helix</keyword>
<dbReference type="Pfam" id="PF12836">
    <property type="entry name" value="HHH_3"/>
    <property type="match status" value="2"/>
</dbReference>
<dbReference type="InterPro" id="IPR010994">
    <property type="entry name" value="RuvA_2-like"/>
</dbReference>
<protein>
    <submittedName>
        <fullName evidence="2">Competence protein ComEA helix-hairpin-helix repeat region</fullName>
    </submittedName>
</protein>
<keyword evidence="3" id="KW-1185">Reference proteome</keyword>
<sequence length="318" mass="36322">MKKLRYWIRRNFGFSQREVNGFLVLIGAMVLLTAAPLLFKWLTKPETGAFGNPSDRHLLDSLVAQLEARQPEPKGRKKVYQLPVALQPFNPNHLTEAQWQELGMPAYMAKRILNYRSKVGDFTYKAQLGTIYGLPDSVFQALYPYIQLPETKPDRYNRTQGIAANSRMAPNPNWANNPRPRERFILAPFNINAADTTQLKQIRGIGSKLSARIVKYRDGLGGFHSMAQVQEVYGLPPAVVDSLHKYTFVPKANMLKQIRLNQAKADELKAHPYISSNVARAIVAYREQHGDFQQVEDIRQIKIVTAELFEKVRPYLEL</sequence>
<dbReference type="PANTHER" id="PTHR21180">
    <property type="entry name" value="ENDONUCLEASE/EXONUCLEASE/PHOSPHATASE FAMILY DOMAIN-CONTAINING PROTEIN 1"/>
    <property type="match status" value="1"/>
</dbReference>
<dbReference type="OrthoDB" id="981124at2"/>
<evidence type="ECO:0000313" key="2">
    <source>
        <dbReference type="EMBL" id="SIT91441.1"/>
    </source>
</evidence>
<keyword evidence="1" id="KW-0472">Membrane</keyword>
<reference evidence="3" key="1">
    <citation type="submission" date="2017-01" db="EMBL/GenBank/DDBJ databases">
        <authorList>
            <person name="Varghese N."/>
            <person name="Submissions S."/>
        </authorList>
    </citation>
    <scope>NUCLEOTIDE SEQUENCE [LARGE SCALE GENOMIC DNA]</scope>
    <source>
        <strain evidence="3">LP100</strain>
    </source>
</reference>
<organism evidence="2 3">
    <name type="scientific">Pontibacter indicus</name>
    <dbReference type="NCBI Taxonomy" id="1317125"/>
    <lineage>
        <taxon>Bacteria</taxon>
        <taxon>Pseudomonadati</taxon>
        <taxon>Bacteroidota</taxon>
        <taxon>Cytophagia</taxon>
        <taxon>Cytophagales</taxon>
        <taxon>Hymenobacteraceae</taxon>
        <taxon>Pontibacter</taxon>
    </lineage>
</organism>
<dbReference type="EMBL" id="FTPP01000002">
    <property type="protein sequence ID" value="SIT91441.1"/>
    <property type="molecule type" value="Genomic_DNA"/>
</dbReference>
<dbReference type="GO" id="GO:0015627">
    <property type="term" value="C:type II protein secretion system complex"/>
    <property type="evidence" value="ECO:0007669"/>
    <property type="project" value="TreeGrafter"/>
</dbReference>
<dbReference type="Gene3D" id="1.10.150.280">
    <property type="entry name" value="AF1531-like domain"/>
    <property type="match status" value="2"/>
</dbReference>
<dbReference type="AlphaFoldDB" id="A0A1R3XIP0"/>